<dbReference type="VEuPathDB" id="TrichDB:TVAGG3_0826480"/>
<dbReference type="Gene3D" id="3.40.50.300">
    <property type="entry name" value="P-loop containing nucleotide triphosphate hydrolases"/>
    <property type="match status" value="1"/>
</dbReference>
<dbReference type="GO" id="GO:0005768">
    <property type="term" value="C:endosome"/>
    <property type="evidence" value="ECO:0000318"/>
    <property type="project" value="GO_Central"/>
</dbReference>
<protein>
    <submittedName>
        <fullName evidence="3">Small GTP-binding protein, putative</fullName>
    </submittedName>
</protein>
<dbReference type="SMART" id="SM00173">
    <property type="entry name" value="RAS"/>
    <property type="match status" value="1"/>
</dbReference>
<dbReference type="KEGG" id="tva:4762167"/>
<dbReference type="GO" id="GO:0003924">
    <property type="term" value="F:GTPase activity"/>
    <property type="evidence" value="ECO:0000318"/>
    <property type="project" value="GO_Central"/>
</dbReference>
<dbReference type="InterPro" id="IPR005225">
    <property type="entry name" value="Small_GTP-bd"/>
</dbReference>
<dbReference type="GO" id="GO:0006886">
    <property type="term" value="P:intracellular protein transport"/>
    <property type="evidence" value="ECO:0000318"/>
    <property type="project" value="GO_Central"/>
</dbReference>
<dbReference type="GO" id="GO:0012505">
    <property type="term" value="C:endomembrane system"/>
    <property type="evidence" value="ECO:0000318"/>
    <property type="project" value="GO_Central"/>
</dbReference>
<organism evidence="3 4">
    <name type="scientific">Trichomonas vaginalis (strain ATCC PRA-98 / G3)</name>
    <dbReference type="NCBI Taxonomy" id="412133"/>
    <lineage>
        <taxon>Eukaryota</taxon>
        <taxon>Metamonada</taxon>
        <taxon>Parabasalia</taxon>
        <taxon>Trichomonadida</taxon>
        <taxon>Trichomonadidae</taxon>
        <taxon>Trichomonas</taxon>
    </lineage>
</organism>
<dbReference type="OMA" id="HIAIIVY"/>
<dbReference type="FunFam" id="3.40.50.300:FF:000808">
    <property type="entry name" value="Small GTP-binding protein, putative"/>
    <property type="match status" value="1"/>
</dbReference>
<dbReference type="Pfam" id="PF00071">
    <property type="entry name" value="Ras"/>
    <property type="match status" value="1"/>
</dbReference>
<dbReference type="InterPro" id="IPR027417">
    <property type="entry name" value="P-loop_NTPase"/>
</dbReference>
<dbReference type="PROSITE" id="PS51421">
    <property type="entry name" value="RAS"/>
    <property type="match status" value="1"/>
</dbReference>
<dbReference type="EMBL" id="DS113479">
    <property type="protein sequence ID" value="EAY04312.1"/>
    <property type="molecule type" value="Genomic_DNA"/>
</dbReference>
<dbReference type="PRINTS" id="PR00449">
    <property type="entry name" value="RASTRNSFRMNG"/>
</dbReference>
<dbReference type="InterPro" id="IPR001806">
    <property type="entry name" value="Small_GTPase"/>
</dbReference>
<dbReference type="InterPro" id="IPR050227">
    <property type="entry name" value="Rab"/>
</dbReference>
<dbReference type="PROSITE" id="PS51419">
    <property type="entry name" value="RAB"/>
    <property type="match status" value="1"/>
</dbReference>
<evidence type="ECO:0000256" key="2">
    <source>
        <dbReference type="ARBA" id="ARBA00023134"/>
    </source>
</evidence>
<name>A0A8U0WP08_TRIV3</name>
<dbReference type="GO" id="GO:0005525">
    <property type="term" value="F:GTP binding"/>
    <property type="evidence" value="ECO:0007669"/>
    <property type="project" value="UniProtKB-KW"/>
</dbReference>
<dbReference type="SMART" id="SM00177">
    <property type="entry name" value="ARF"/>
    <property type="match status" value="1"/>
</dbReference>
<dbReference type="SMR" id="A0A8U0WP08"/>
<proteinExistence type="predicted"/>
<dbReference type="Proteomes" id="UP000001542">
    <property type="component" value="Unassembled WGS sequence"/>
</dbReference>
<dbReference type="SMART" id="SM00176">
    <property type="entry name" value="RAN"/>
    <property type="match status" value="1"/>
</dbReference>
<evidence type="ECO:0000313" key="3">
    <source>
        <dbReference type="EMBL" id="EAY04312.1"/>
    </source>
</evidence>
<reference evidence="3" key="2">
    <citation type="journal article" date="2007" name="Science">
        <title>Draft genome sequence of the sexually transmitted pathogen Trichomonas vaginalis.</title>
        <authorList>
            <person name="Carlton J.M."/>
            <person name="Hirt R.P."/>
            <person name="Silva J.C."/>
            <person name="Delcher A.L."/>
            <person name="Schatz M."/>
            <person name="Zhao Q."/>
            <person name="Wortman J.R."/>
            <person name="Bidwell S.L."/>
            <person name="Alsmark U.C.M."/>
            <person name="Besteiro S."/>
            <person name="Sicheritz-Ponten T."/>
            <person name="Noel C.J."/>
            <person name="Dacks J.B."/>
            <person name="Foster P.G."/>
            <person name="Simillion C."/>
            <person name="Van de Peer Y."/>
            <person name="Miranda-Saavedra D."/>
            <person name="Barton G.J."/>
            <person name="Westrop G.D."/>
            <person name="Mueller S."/>
            <person name="Dessi D."/>
            <person name="Fiori P.L."/>
            <person name="Ren Q."/>
            <person name="Paulsen I."/>
            <person name="Zhang H."/>
            <person name="Bastida-Corcuera F.D."/>
            <person name="Simoes-Barbosa A."/>
            <person name="Brown M.T."/>
            <person name="Hayes R.D."/>
            <person name="Mukherjee M."/>
            <person name="Okumura C.Y."/>
            <person name="Schneider R."/>
            <person name="Smith A.J."/>
            <person name="Vanacova S."/>
            <person name="Villalvazo M."/>
            <person name="Haas B.J."/>
            <person name="Pertea M."/>
            <person name="Feldblyum T.V."/>
            <person name="Utterback T.R."/>
            <person name="Shu C.L."/>
            <person name="Osoegawa K."/>
            <person name="de Jong P.J."/>
            <person name="Hrdy I."/>
            <person name="Horvathova L."/>
            <person name="Zubacova Z."/>
            <person name="Dolezal P."/>
            <person name="Malik S.B."/>
            <person name="Logsdon J.M. Jr."/>
            <person name="Henze K."/>
            <person name="Gupta A."/>
            <person name="Wang C.C."/>
            <person name="Dunne R.L."/>
            <person name="Upcroft J.A."/>
            <person name="Upcroft P."/>
            <person name="White O."/>
            <person name="Salzberg S.L."/>
            <person name="Tang P."/>
            <person name="Chiu C.-H."/>
            <person name="Lee Y.-S."/>
            <person name="Embley T.M."/>
            <person name="Coombs G.H."/>
            <person name="Mottram J.C."/>
            <person name="Tachezy J."/>
            <person name="Fraser-Liggett C.M."/>
            <person name="Johnson P.J."/>
        </authorList>
    </citation>
    <scope>NUCLEOTIDE SEQUENCE [LARGE SCALE GENOMIC DNA]</scope>
    <source>
        <strain evidence="3">G3</strain>
    </source>
</reference>
<dbReference type="PROSITE" id="PS51417">
    <property type="entry name" value="ARF"/>
    <property type="match status" value="1"/>
</dbReference>
<dbReference type="AlphaFoldDB" id="A0A8U0WP08"/>
<keyword evidence="4" id="KW-1185">Reference proteome</keyword>
<evidence type="ECO:0000313" key="4">
    <source>
        <dbReference type="Proteomes" id="UP000001542"/>
    </source>
</evidence>
<dbReference type="PANTHER" id="PTHR47977">
    <property type="entry name" value="RAS-RELATED PROTEIN RAB"/>
    <property type="match status" value="1"/>
</dbReference>
<dbReference type="CDD" id="cd01860">
    <property type="entry name" value="Rab5_related"/>
    <property type="match status" value="1"/>
</dbReference>
<accession>A0A8U0WP08</accession>
<dbReference type="SUPFAM" id="SSF52540">
    <property type="entry name" value="P-loop containing nucleoside triphosphate hydrolases"/>
    <property type="match status" value="1"/>
</dbReference>
<dbReference type="OrthoDB" id="63533at2759"/>
<dbReference type="NCBIfam" id="TIGR00231">
    <property type="entry name" value="small_GTP"/>
    <property type="match status" value="1"/>
</dbReference>
<dbReference type="RefSeq" id="XP_001316535.1">
    <property type="nucleotide sequence ID" value="XM_001316500.1"/>
</dbReference>
<dbReference type="SMART" id="SM00175">
    <property type="entry name" value="RAB"/>
    <property type="match status" value="1"/>
</dbReference>
<reference evidence="3" key="1">
    <citation type="submission" date="2006-10" db="EMBL/GenBank/DDBJ databases">
        <authorList>
            <person name="Amadeo P."/>
            <person name="Zhao Q."/>
            <person name="Wortman J."/>
            <person name="Fraser-Liggett C."/>
            <person name="Carlton J."/>
        </authorList>
    </citation>
    <scope>NUCLEOTIDE SEQUENCE</scope>
    <source>
        <strain evidence="3">G3</strain>
    </source>
</reference>
<evidence type="ECO:0000256" key="1">
    <source>
        <dbReference type="ARBA" id="ARBA00022741"/>
    </source>
</evidence>
<dbReference type="GO" id="GO:0030139">
    <property type="term" value="C:endocytic vesicle"/>
    <property type="evidence" value="ECO:0000318"/>
    <property type="project" value="GO_Central"/>
</dbReference>
<keyword evidence="1" id="KW-0547">Nucleotide-binding</keyword>
<sequence length="202" mass="22086">MNPRSIRSEKVVLIGSQGCGKTSIVLRYCKNVFSGTVGSTVGAAFNSKVVNYAGHQIQLDIWDTAGSEKYRSLAPMYYRDARVAIIVVDITNKDSLSEADDWVKAVREGGRSDCAFVLAANKCDLEDKRQIKNEEINEFAFSHQIPYYRNTSSLTGEGITELFEAISDTLSKMTPLQSANSEIDNLLVGTNSNPPPSSGCNC</sequence>
<dbReference type="PROSITE" id="PS51420">
    <property type="entry name" value="RHO"/>
    <property type="match status" value="1"/>
</dbReference>
<gene>
    <name evidence="3" type="ORF">TVAG_250720</name>
</gene>
<keyword evidence="2" id="KW-0342">GTP-binding</keyword>
<dbReference type="SMART" id="SM00174">
    <property type="entry name" value="RHO"/>
    <property type="match status" value="1"/>
</dbReference>